<protein>
    <submittedName>
        <fullName evidence="1">Uncharacterized protein</fullName>
    </submittedName>
</protein>
<evidence type="ECO:0000313" key="1">
    <source>
        <dbReference type="EMBL" id="QHU08309.1"/>
    </source>
</evidence>
<dbReference type="AlphaFoldDB" id="A0A6C0JRW5"/>
<organism evidence="1">
    <name type="scientific">viral metagenome</name>
    <dbReference type="NCBI Taxonomy" id="1070528"/>
    <lineage>
        <taxon>unclassified sequences</taxon>
        <taxon>metagenomes</taxon>
        <taxon>organismal metagenomes</taxon>
    </lineage>
</organism>
<dbReference type="EMBL" id="MN740696">
    <property type="protein sequence ID" value="QHU08309.1"/>
    <property type="molecule type" value="Genomic_DNA"/>
</dbReference>
<sequence>MEFDNLSVGKKYGCVVGIKPNINSGYIQVESKNGDIIQGILLIRGLAASDINLYHVSINRQLAAYCPGYTFNGIQYSYCIAQLAGLYLLDNQN</sequence>
<reference evidence="1" key="1">
    <citation type="journal article" date="2020" name="Nature">
        <title>Giant virus diversity and host interactions through global metagenomics.</title>
        <authorList>
            <person name="Schulz F."/>
            <person name="Roux S."/>
            <person name="Paez-Espino D."/>
            <person name="Jungbluth S."/>
            <person name="Walsh D.A."/>
            <person name="Denef V.J."/>
            <person name="McMahon K.D."/>
            <person name="Konstantinidis K.T."/>
            <person name="Eloe-Fadrosh E.A."/>
            <person name="Kyrpides N.C."/>
            <person name="Woyke T."/>
        </authorList>
    </citation>
    <scope>NUCLEOTIDE SEQUENCE</scope>
    <source>
        <strain evidence="1">GVMAG-S-1062768-28</strain>
    </source>
</reference>
<accession>A0A6C0JRW5</accession>
<name>A0A6C0JRW5_9ZZZZ</name>
<proteinExistence type="predicted"/>